<dbReference type="EnsemblPlants" id="OMERI10G11080.1">
    <property type="protein sequence ID" value="OMERI10G11080.1"/>
    <property type="gene ID" value="OMERI10G11080"/>
</dbReference>
<dbReference type="CDD" id="cd00200">
    <property type="entry name" value="WD40"/>
    <property type="match status" value="1"/>
</dbReference>
<dbReference type="Gene3D" id="2.130.10.10">
    <property type="entry name" value="YVTN repeat-like/Quinoprotein amine dehydrogenase"/>
    <property type="match status" value="1"/>
</dbReference>
<keyword evidence="4" id="KW-0132">Cell division</keyword>
<comment type="similarity">
    <text evidence="11">Belongs to the WD repeat KATNB1 family.</text>
</comment>
<reference evidence="15" key="2">
    <citation type="submission" date="2018-05" db="EMBL/GenBank/DDBJ databases">
        <title>OmerRS3 (Oryza meridionalis Reference Sequence Version 3).</title>
        <authorList>
            <person name="Zhang J."/>
            <person name="Kudrna D."/>
            <person name="Lee S."/>
            <person name="Talag J."/>
            <person name="Welchert J."/>
            <person name="Wing R.A."/>
        </authorList>
    </citation>
    <scope>NUCLEOTIDE SEQUENCE [LARGE SCALE GENOMIC DNA]</scope>
    <source>
        <strain evidence="15">cv. OR44</strain>
    </source>
</reference>
<dbReference type="PANTHER" id="PTHR19845:SF14">
    <property type="entry name" value="KATANIN P80 WD40 REPEAT-CONTAINING SUBUNIT B1 HOMOLOG"/>
    <property type="match status" value="1"/>
</dbReference>
<evidence type="ECO:0000256" key="8">
    <source>
        <dbReference type="ARBA" id="ARBA00023212"/>
    </source>
</evidence>
<dbReference type="Gramene" id="OMERI10G11080.1">
    <property type="protein sequence ID" value="OMERI10G11080.1"/>
    <property type="gene ID" value="OMERI10G11080"/>
</dbReference>
<dbReference type="GO" id="GO:0051013">
    <property type="term" value="P:microtubule severing"/>
    <property type="evidence" value="ECO:0007669"/>
    <property type="project" value="UniProtKB-UniRule"/>
</dbReference>
<dbReference type="InterPro" id="IPR001680">
    <property type="entry name" value="WD40_rpt"/>
</dbReference>
<name>A0A0E0EZC7_9ORYZ</name>
<dbReference type="InterPro" id="IPR015943">
    <property type="entry name" value="WD40/YVTN_repeat-like_dom_sf"/>
</dbReference>
<keyword evidence="7" id="KW-0498">Mitosis</keyword>
<dbReference type="HAMAP" id="MF_03022">
    <property type="entry name" value="Katanin_p80_B1"/>
    <property type="match status" value="1"/>
</dbReference>
<dbReference type="AlphaFoldDB" id="A0A0E0EZC7"/>
<feature type="compositionally biased region" description="Basic and acidic residues" evidence="13">
    <location>
        <begin position="796"/>
        <end position="806"/>
    </location>
</feature>
<dbReference type="InterPro" id="IPR028021">
    <property type="entry name" value="Katanin_C-terminal"/>
</dbReference>
<feature type="compositionally biased region" description="Pro residues" evidence="13">
    <location>
        <begin position="94"/>
        <end position="111"/>
    </location>
</feature>
<dbReference type="GO" id="GO:0005737">
    <property type="term" value="C:cytoplasm"/>
    <property type="evidence" value="ECO:0007669"/>
    <property type="project" value="UniProtKB-UniRule"/>
</dbReference>
<evidence type="ECO:0000313" key="16">
    <source>
        <dbReference type="Proteomes" id="UP000008021"/>
    </source>
</evidence>
<dbReference type="STRING" id="40149.A0A0E0EZC7"/>
<keyword evidence="9" id="KW-0131">Cell cycle</keyword>
<dbReference type="GO" id="GO:0051301">
    <property type="term" value="P:cell division"/>
    <property type="evidence" value="ECO:0007669"/>
    <property type="project" value="UniProtKB-KW"/>
</dbReference>
<dbReference type="GO" id="GO:0007019">
    <property type="term" value="P:microtubule depolymerization"/>
    <property type="evidence" value="ECO:0007669"/>
    <property type="project" value="TreeGrafter"/>
</dbReference>
<evidence type="ECO:0000259" key="14">
    <source>
        <dbReference type="Pfam" id="PF13925"/>
    </source>
</evidence>
<evidence type="ECO:0000256" key="6">
    <source>
        <dbReference type="ARBA" id="ARBA00022737"/>
    </source>
</evidence>
<dbReference type="PROSITE" id="PS50294">
    <property type="entry name" value="WD_REPEATS_REGION"/>
    <property type="match status" value="5"/>
</dbReference>
<dbReference type="FunFam" id="2.130.10.10:FF:000846">
    <property type="entry name" value="Katanin p80 WD40 repeat-containing subunit B1 homolog"/>
    <property type="match status" value="1"/>
</dbReference>
<evidence type="ECO:0000256" key="12">
    <source>
        <dbReference type="PROSITE-ProRule" id="PRU00221"/>
    </source>
</evidence>
<dbReference type="GO" id="GO:0005819">
    <property type="term" value="C:spindle"/>
    <property type="evidence" value="ECO:0007669"/>
    <property type="project" value="UniProtKB-SubCell"/>
</dbReference>
<evidence type="ECO:0000256" key="13">
    <source>
        <dbReference type="SAM" id="MobiDB-lite"/>
    </source>
</evidence>
<dbReference type="GO" id="GO:0008017">
    <property type="term" value="F:microtubule binding"/>
    <property type="evidence" value="ECO:0007669"/>
    <property type="project" value="UniProtKB-UniRule"/>
</dbReference>
<evidence type="ECO:0000256" key="10">
    <source>
        <dbReference type="ARBA" id="ARBA00057470"/>
    </source>
</evidence>
<feature type="repeat" description="WD" evidence="12">
    <location>
        <begin position="285"/>
        <end position="326"/>
    </location>
</feature>
<dbReference type="GO" id="GO:0008352">
    <property type="term" value="C:katanin complex"/>
    <property type="evidence" value="ECO:0007669"/>
    <property type="project" value="InterPro"/>
</dbReference>
<feature type="repeat" description="WD" evidence="12">
    <location>
        <begin position="327"/>
        <end position="368"/>
    </location>
</feature>
<keyword evidence="8 11" id="KW-0206">Cytoskeleton</keyword>
<dbReference type="PRINTS" id="PR00320">
    <property type="entry name" value="GPROTEINBRPT"/>
</dbReference>
<dbReference type="Pfam" id="PF00400">
    <property type="entry name" value="WD40"/>
    <property type="match status" value="5"/>
</dbReference>
<keyword evidence="16" id="KW-1185">Reference proteome</keyword>
<evidence type="ECO:0000256" key="9">
    <source>
        <dbReference type="ARBA" id="ARBA00023306"/>
    </source>
</evidence>
<comment type="function">
    <text evidence="10">Participates in a complex which severs microtubules in an ATP-dependent manner. May act to target the enzymatic subunit of this complex to sites of action such as the centrosome. Microtubule severing may promote rapid reorganization of cellular microtubule arrays and the release of microtubules from the centrosome following nucleation.</text>
</comment>
<evidence type="ECO:0000256" key="7">
    <source>
        <dbReference type="ARBA" id="ARBA00022776"/>
    </source>
</evidence>
<accession>A0A0E0EZC7</accession>
<dbReference type="SUPFAM" id="SSF50978">
    <property type="entry name" value="WD40 repeat-like"/>
    <property type="match status" value="1"/>
</dbReference>
<dbReference type="PROSITE" id="PS00678">
    <property type="entry name" value="WD_REPEATS_1"/>
    <property type="match status" value="2"/>
</dbReference>
<dbReference type="InterPro" id="IPR020472">
    <property type="entry name" value="WD40_PAC1"/>
</dbReference>
<evidence type="ECO:0000256" key="2">
    <source>
        <dbReference type="ARBA" id="ARBA00022490"/>
    </source>
</evidence>
<keyword evidence="6" id="KW-0677">Repeat</keyword>
<feature type="region of interest" description="Disordered" evidence="13">
    <location>
        <begin position="796"/>
        <end position="817"/>
    </location>
</feature>
<dbReference type="InterPro" id="IPR026962">
    <property type="entry name" value="KTNB1"/>
</dbReference>
<dbReference type="SMART" id="SM00320">
    <property type="entry name" value="WD40"/>
    <property type="match status" value="6"/>
</dbReference>
<dbReference type="InterPro" id="IPR036322">
    <property type="entry name" value="WD40_repeat_dom_sf"/>
</dbReference>
<evidence type="ECO:0000256" key="11">
    <source>
        <dbReference type="HAMAP-Rule" id="MF_03022"/>
    </source>
</evidence>
<feature type="repeat" description="WD" evidence="12">
    <location>
        <begin position="158"/>
        <end position="200"/>
    </location>
</feature>
<evidence type="ECO:0000256" key="5">
    <source>
        <dbReference type="ARBA" id="ARBA00022701"/>
    </source>
</evidence>
<dbReference type="PROSITE" id="PS50082">
    <property type="entry name" value="WD_REPEATS_2"/>
    <property type="match status" value="5"/>
</dbReference>
<dbReference type="PANTHER" id="PTHR19845">
    <property type="entry name" value="KATANIN P80 SUBUNIT"/>
    <property type="match status" value="1"/>
</dbReference>
<feature type="compositionally biased region" description="Basic and acidic residues" evidence="13">
    <location>
        <begin position="24"/>
        <end position="41"/>
    </location>
</feature>
<evidence type="ECO:0000256" key="1">
    <source>
        <dbReference type="ARBA" id="ARBA00004186"/>
    </source>
</evidence>
<dbReference type="InterPro" id="IPR019775">
    <property type="entry name" value="WD40_repeat_CS"/>
</dbReference>
<dbReference type="Pfam" id="PF13925">
    <property type="entry name" value="Katanin_con80"/>
    <property type="match status" value="1"/>
</dbReference>
<evidence type="ECO:0000256" key="4">
    <source>
        <dbReference type="ARBA" id="ARBA00022618"/>
    </source>
</evidence>
<sequence>MRDRSPPDQQHHHDTKTLKRRPHEGHDAERRRHHPSKELDKVFTQSSLPREEGYLNSALRRVTTPEGEPRNSPQRRGGALGRARVPIDNEENDPPPPTPFALPSGPAPMPETLPLRLRRHPPAPPLSGLLAPPSRAVPHRAATWPLRAPRQPGCPTEFVAHASDVNCVKFGRKTSRILITGGEDQKVNLWAIGKPSSILSLSGLTSPVESVSFDSSEAMIGAGASSGTIKIWDVDEAKVVRTFTGHRSSCASLDFHPFGEFFASGSSDTNMKIWDMRKKGCIHTYKGHTRRIDVLRFTPDGRWIVSGGSDNSVKIWDLTAGKLLHDFRNHEGPINCLDFHPHEFLLATGSADKTVKFWDLETFELIGSSGPENSREYFVPASVVRSMTFNKDGKSLFCGLHESLKVLSWEPIICHDVVDVGWSTLGDLIVHEGKLLGCSYNQSCAGIWVVDLMKIEPYAVSNAEAHLNESVNRSIQADNSISSVLGRLSVSRSPAKEASSDTLLKLSMSASKEVPVPASSAVTKKLPKEPITSNIQLTRSDSLPVVSPRVRLNPKFSDDQKRQTDYAVPITTPRIRSKVDLSIGARAFHRNSVPSVAPTNRSRSKISAYSSEGSPFIPVVVPRHIPKVDSGPNLSKVLTTDLTIVEPQDIERGGLAVDCGEDDKLVCVIDSRSSNMGVQNGRRRKAGDIITHKETPETALTVNMDRDFRRKAPETESMQQDIFHSEPISSKCKYIKETSGAGDINLSGSAITESVKSNEGGDWYNASSFVKPNLTVGRNPETSYINRRTMFGLRHSTDSSEKHAVEHGPSNLSASYERNQYAPTLHNLRRRSSVAREQSASAGDEDDIADLMENHQEFIHAVKSRLTKLEVVYRCWHNNDVKGSIDATRRIQDLDVTADIISVLMENDNSITLDICTCVLPLASSVLEKSSYDRHLKVALEMILKLVKSFGSTISSAVSSTPPVGVDIEAEQRLNRCNLCFQELIKVHSVLFALTRRQGEVGRSAQELSLFLQDIFQLTSR</sequence>
<comment type="function">
    <text evidence="11">May participate in a complex which severs microtubules in an ATP-dependent manner. Microtubule severing may promote rapid reorganization of cellular microtubule arrays.</text>
</comment>
<feature type="domain" description="Katanin p80 subunit C-terminal" evidence="14">
    <location>
        <begin position="854"/>
        <end position="1011"/>
    </location>
</feature>
<feature type="repeat" description="WD" evidence="12">
    <location>
        <begin position="201"/>
        <end position="242"/>
    </location>
</feature>
<keyword evidence="3 12" id="KW-0853">WD repeat</keyword>
<keyword evidence="2 11" id="KW-0963">Cytoplasm</keyword>
<feature type="repeat" description="WD" evidence="12">
    <location>
        <begin position="243"/>
        <end position="284"/>
    </location>
</feature>
<evidence type="ECO:0000256" key="3">
    <source>
        <dbReference type="ARBA" id="ARBA00022574"/>
    </source>
</evidence>
<reference evidence="15" key="1">
    <citation type="submission" date="2015-04" db="UniProtKB">
        <authorList>
            <consortium name="EnsemblPlants"/>
        </authorList>
    </citation>
    <scope>IDENTIFICATION</scope>
</reference>
<dbReference type="eggNOG" id="KOG0267">
    <property type="taxonomic scope" value="Eukaryota"/>
</dbReference>
<evidence type="ECO:0000313" key="15">
    <source>
        <dbReference type="EnsemblPlants" id="OMERI10G11080.1"/>
    </source>
</evidence>
<proteinExistence type="inferred from homology"/>
<feature type="compositionally biased region" description="Basic and acidic residues" evidence="13">
    <location>
        <begin position="1"/>
        <end position="17"/>
    </location>
</feature>
<dbReference type="GO" id="GO:0005874">
    <property type="term" value="C:microtubule"/>
    <property type="evidence" value="ECO:0007669"/>
    <property type="project" value="UniProtKB-KW"/>
</dbReference>
<comment type="subcellular location">
    <subcellularLocation>
        <location evidence="1">Cytoplasm</location>
        <location evidence="1">Cytoskeleton</location>
        <location evidence="1">Spindle</location>
    </subcellularLocation>
</comment>
<dbReference type="HOGENOM" id="CLU_007811_2_0_1"/>
<dbReference type="Proteomes" id="UP000008021">
    <property type="component" value="Chromosome 10"/>
</dbReference>
<organism evidence="15">
    <name type="scientific">Oryza meridionalis</name>
    <dbReference type="NCBI Taxonomy" id="40149"/>
    <lineage>
        <taxon>Eukaryota</taxon>
        <taxon>Viridiplantae</taxon>
        <taxon>Streptophyta</taxon>
        <taxon>Embryophyta</taxon>
        <taxon>Tracheophyta</taxon>
        <taxon>Spermatophyta</taxon>
        <taxon>Magnoliopsida</taxon>
        <taxon>Liliopsida</taxon>
        <taxon>Poales</taxon>
        <taxon>Poaceae</taxon>
        <taxon>BOP clade</taxon>
        <taxon>Oryzoideae</taxon>
        <taxon>Oryzeae</taxon>
        <taxon>Oryzinae</taxon>
        <taxon>Oryza</taxon>
    </lineage>
</organism>
<protein>
    <recommendedName>
        <fullName evidence="11">Katanin p80 WD40 repeat-containing subunit B1 homolog</fullName>
    </recommendedName>
</protein>
<feature type="region of interest" description="Disordered" evidence="13">
    <location>
        <begin position="1"/>
        <end position="113"/>
    </location>
</feature>
<keyword evidence="5 11" id="KW-0493">Microtubule</keyword>